<feature type="transmembrane region" description="Helical" evidence="1">
    <location>
        <begin position="155"/>
        <end position="177"/>
    </location>
</feature>
<evidence type="ECO:0000313" key="2">
    <source>
        <dbReference type="EMBL" id="MBK6264953.1"/>
    </source>
</evidence>
<protein>
    <submittedName>
        <fullName evidence="2">ABC transporter permease subunit</fullName>
    </submittedName>
</protein>
<feature type="transmembrane region" description="Helical" evidence="1">
    <location>
        <begin position="86"/>
        <end position="108"/>
    </location>
</feature>
<reference evidence="2" key="1">
    <citation type="submission" date="2021-01" db="EMBL/GenBank/DDBJ databases">
        <title>Marivirga aurantiaca sp. nov., isolated from intertidal surface sediments.</title>
        <authorList>
            <person name="Zhang M."/>
        </authorList>
    </citation>
    <scope>NUCLEOTIDE SEQUENCE</scope>
    <source>
        <strain evidence="2">S37H4</strain>
    </source>
</reference>
<dbReference type="Proteomes" id="UP000611723">
    <property type="component" value="Unassembled WGS sequence"/>
</dbReference>
<dbReference type="GO" id="GO:0140359">
    <property type="term" value="F:ABC-type transporter activity"/>
    <property type="evidence" value="ECO:0007669"/>
    <property type="project" value="InterPro"/>
</dbReference>
<keyword evidence="1" id="KW-1133">Transmembrane helix</keyword>
<sequence length="255" mass="28953">MLKITKFIVQDLFRNWIILLYMIFLMAASFGFFMLEGQADKALLGLLNLSLLVVPMMTIIFSTMYYYNMYEFIVLMLAQPLKRKTILSSIFLGLCIAFGLALIVGLGIPMLVMNYSIASLMLLGVDLLLTFIFIAIALVAGIWTRDKAKGMGVSLLFWVYFVLIFDGLILLLMYNFSDYPIEKIILYITLLNPIDIGRILVLMQTQAAALMGYSGAVFNQFFTQGWGIALAFLALLFWTALPVFISFRLFHKKDL</sequence>
<organism evidence="2 3">
    <name type="scientific">Marivirga aurantiaca</name>
    <dbReference type="NCBI Taxonomy" id="2802615"/>
    <lineage>
        <taxon>Bacteria</taxon>
        <taxon>Pseudomonadati</taxon>
        <taxon>Bacteroidota</taxon>
        <taxon>Cytophagia</taxon>
        <taxon>Cytophagales</taxon>
        <taxon>Marivirgaceae</taxon>
        <taxon>Marivirga</taxon>
    </lineage>
</organism>
<dbReference type="RefSeq" id="WP_201430616.1">
    <property type="nucleotide sequence ID" value="NZ_JAEQBW010000002.1"/>
</dbReference>
<feature type="transmembrane region" description="Helical" evidence="1">
    <location>
        <begin position="42"/>
        <end position="66"/>
    </location>
</feature>
<feature type="transmembrane region" description="Helical" evidence="1">
    <location>
        <begin position="16"/>
        <end position="35"/>
    </location>
</feature>
<feature type="transmembrane region" description="Helical" evidence="1">
    <location>
        <begin position="120"/>
        <end position="143"/>
    </location>
</feature>
<proteinExistence type="predicted"/>
<dbReference type="GO" id="GO:0005886">
    <property type="term" value="C:plasma membrane"/>
    <property type="evidence" value="ECO:0007669"/>
    <property type="project" value="UniProtKB-SubCell"/>
</dbReference>
<keyword evidence="1" id="KW-0812">Transmembrane</keyword>
<comment type="caution">
    <text evidence="2">The sequence shown here is derived from an EMBL/GenBank/DDBJ whole genome shotgun (WGS) entry which is preliminary data.</text>
</comment>
<keyword evidence="3" id="KW-1185">Reference proteome</keyword>
<evidence type="ECO:0000313" key="3">
    <source>
        <dbReference type="Proteomes" id="UP000611723"/>
    </source>
</evidence>
<dbReference type="EMBL" id="JAEQBW010000002">
    <property type="protein sequence ID" value="MBK6264953.1"/>
    <property type="molecule type" value="Genomic_DNA"/>
</dbReference>
<dbReference type="Pfam" id="PF12679">
    <property type="entry name" value="ABC2_membrane_2"/>
    <property type="match status" value="1"/>
</dbReference>
<gene>
    <name evidence="2" type="ORF">JKA74_07885</name>
</gene>
<keyword evidence="1" id="KW-0472">Membrane</keyword>
<name>A0A934WXH8_9BACT</name>
<accession>A0A934WXH8</accession>
<dbReference type="AlphaFoldDB" id="A0A934WXH8"/>
<evidence type="ECO:0000256" key="1">
    <source>
        <dbReference type="SAM" id="Phobius"/>
    </source>
</evidence>
<feature type="transmembrane region" description="Helical" evidence="1">
    <location>
        <begin position="225"/>
        <end position="250"/>
    </location>
</feature>